<keyword evidence="2" id="KW-1185">Reference proteome</keyword>
<name>A0A9P4JYY0_9PLEO</name>
<dbReference type="Proteomes" id="UP000800093">
    <property type="component" value="Unassembled WGS sequence"/>
</dbReference>
<gene>
    <name evidence="1" type="ORF">CC78DRAFT_586469</name>
</gene>
<evidence type="ECO:0000313" key="2">
    <source>
        <dbReference type="Proteomes" id="UP000800093"/>
    </source>
</evidence>
<comment type="caution">
    <text evidence="1">The sequence shown here is derived from an EMBL/GenBank/DDBJ whole genome shotgun (WGS) entry which is preliminary data.</text>
</comment>
<proteinExistence type="predicted"/>
<dbReference type="EMBL" id="ML986726">
    <property type="protein sequence ID" value="KAF2258951.1"/>
    <property type="molecule type" value="Genomic_DNA"/>
</dbReference>
<organism evidence="1 2">
    <name type="scientific">Lojkania enalia</name>
    <dbReference type="NCBI Taxonomy" id="147567"/>
    <lineage>
        <taxon>Eukaryota</taxon>
        <taxon>Fungi</taxon>
        <taxon>Dikarya</taxon>
        <taxon>Ascomycota</taxon>
        <taxon>Pezizomycotina</taxon>
        <taxon>Dothideomycetes</taxon>
        <taxon>Pleosporomycetidae</taxon>
        <taxon>Pleosporales</taxon>
        <taxon>Pleosporales incertae sedis</taxon>
        <taxon>Lojkania</taxon>
    </lineage>
</organism>
<evidence type="ECO:0000313" key="1">
    <source>
        <dbReference type="EMBL" id="KAF2258951.1"/>
    </source>
</evidence>
<reference evidence="2" key="1">
    <citation type="journal article" date="2020" name="Stud. Mycol.">
        <title>101 Dothideomycetes genomes: A test case for predicting lifestyles and emergence of pathogens.</title>
        <authorList>
            <person name="Haridas S."/>
            <person name="Albert R."/>
            <person name="Binder M."/>
            <person name="Bloem J."/>
            <person name="LaButti K."/>
            <person name="Salamov A."/>
            <person name="Andreopoulos B."/>
            <person name="Baker S."/>
            <person name="Barry K."/>
            <person name="Bills G."/>
            <person name="Bluhm B."/>
            <person name="Cannon C."/>
            <person name="Castanera R."/>
            <person name="Culley D."/>
            <person name="Daum C."/>
            <person name="Ezra D."/>
            <person name="Gonzalez J."/>
            <person name="Henrissat B."/>
            <person name="Kuo A."/>
            <person name="Liang C."/>
            <person name="Lipzen A."/>
            <person name="Lutzoni F."/>
            <person name="Magnuson J."/>
            <person name="Mondo S."/>
            <person name="Nolan M."/>
            <person name="Ohm R."/>
            <person name="Pangilinan J."/>
            <person name="Park H.-J."/>
            <person name="Ramirez L."/>
            <person name="Alfaro M."/>
            <person name="Sun H."/>
            <person name="Tritt A."/>
            <person name="Yoshinaga Y."/>
            <person name="Zwiers L.-H."/>
            <person name="Turgeon B."/>
            <person name="Goodwin S."/>
            <person name="Spatafora J."/>
            <person name="Crous P."/>
            <person name="Grigoriev I."/>
        </authorList>
    </citation>
    <scope>NUCLEOTIDE SEQUENCE [LARGE SCALE GENOMIC DNA]</scope>
    <source>
        <strain evidence="2">CBS 304.66</strain>
    </source>
</reference>
<accession>A0A9P4JYY0</accession>
<sequence length="119" mass="13536">MWRWINTACSLNYLQNQISNRDDTLNTPARPTCIAPSLSTPAARTTSYERAISFSPLNPNMPIEPLRSPKSDLKSYLLSRATNAYFRHFLASDRETTWEKYNEKCSITSIASTAVPHRP</sequence>
<protein>
    <submittedName>
        <fullName evidence="1">Uncharacterized protein</fullName>
    </submittedName>
</protein>
<dbReference type="AlphaFoldDB" id="A0A9P4JYY0"/>